<proteinExistence type="predicted"/>
<dbReference type="EMBL" id="BOPZ01000019">
    <property type="protein sequence ID" value="GIM29544.1"/>
    <property type="molecule type" value="Genomic_DNA"/>
</dbReference>
<evidence type="ECO:0008006" key="4">
    <source>
        <dbReference type="Google" id="ProtNLM"/>
    </source>
</evidence>
<organism evidence="2 3">
    <name type="scientific">Clostridium polyendosporum</name>
    <dbReference type="NCBI Taxonomy" id="69208"/>
    <lineage>
        <taxon>Bacteria</taxon>
        <taxon>Bacillati</taxon>
        <taxon>Bacillota</taxon>
        <taxon>Clostridia</taxon>
        <taxon>Eubacteriales</taxon>
        <taxon>Clostridiaceae</taxon>
        <taxon>Clostridium</taxon>
    </lineage>
</organism>
<comment type="caution">
    <text evidence="2">The sequence shown here is derived from an EMBL/GenBank/DDBJ whole genome shotgun (WGS) entry which is preliminary data.</text>
</comment>
<name>A0A919S0C9_9CLOT</name>
<evidence type="ECO:0000256" key="1">
    <source>
        <dbReference type="SAM" id="Phobius"/>
    </source>
</evidence>
<dbReference type="InterPro" id="IPR011042">
    <property type="entry name" value="6-blade_b-propeller_TolB-like"/>
</dbReference>
<feature type="transmembrane region" description="Helical" evidence="1">
    <location>
        <begin position="7"/>
        <end position="25"/>
    </location>
</feature>
<dbReference type="RefSeq" id="WP_212904238.1">
    <property type="nucleotide sequence ID" value="NZ_BOPZ01000019.1"/>
</dbReference>
<dbReference type="SUPFAM" id="SSF50952">
    <property type="entry name" value="Soluble quinoprotein glucose dehydrogenase"/>
    <property type="match status" value="1"/>
</dbReference>
<keyword evidence="3" id="KW-1185">Reference proteome</keyword>
<keyword evidence="1" id="KW-0472">Membrane</keyword>
<feature type="transmembrane region" description="Helical" evidence="1">
    <location>
        <begin position="409"/>
        <end position="426"/>
    </location>
</feature>
<dbReference type="InterPro" id="IPR011041">
    <property type="entry name" value="Quinoprot_gluc/sorb_DH_b-prop"/>
</dbReference>
<protein>
    <recommendedName>
        <fullName evidence="4">Glucose / Sorbosone dehydrogenase</fullName>
    </recommendedName>
</protein>
<evidence type="ECO:0000313" key="3">
    <source>
        <dbReference type="Proteomes" id="UP000679179"/>
    </source>
</evidence>
<dbReference type="Gene3D" id="2.120.10.30">
    <property type="entry name" value="TolB, C-terminal domain"/>
    <property type="match status" value="1"/>
</dbReference>
<keyword evidence="1" id="KW-1133">Transmembrane helix</keyword>
<reference evidence="2" key="1">
    <citation type="submission" date="2021-03" db="EMBL/GenBank/DDBJ databases">
        <title>Taxonomic study of Clostridium polyendosporum from meadow-gley soil under rice.</title>
        <authorList>
            <person name="Kobayashi H."/>
            <person name="Tanizawa Y."/>
            <person name="Yagura M."/>
        </authorList>
    </citation>
    <scope>NUCLEOTIDE SEQUENCE</scope>
    <source>
        <strain evidence="2">JCM 30710</strain>
    </source>
</reference>
<accession>A0A919S0C9</accession>
<keyword evidence="1" id="KW-0812">Transmembrane</keyword>
<sequence length="431" mass="48519">MRNLIKIIIIVVVVLVSSFFLYKNAMRYNITPLIEKITAEVKYKGIEGCRSFDVDDMGNYYIATSTEVQVIDNYGKSLTLFKDKDLSITTIIYNKQKLYYISSTKLYSYNLKNKKHEIIMDNLPNFGDYKYSKILAKENYLYISIGSATNSGVVGPDNLWMNNSPIHDLTPKTIVLKGKNFNNNSTGAFVPYGTINTSGERIPAHFPGNASVIRVNTLSKKGESFCWGIRNIEGWDMNSKGKIYAVVGGMENRGLRPVPGDKDYIYELKYGLWYGWPDYSGGDPINSPRFRKEGEEKVSFILEEHPTTNPSAPFYQHSSVSSLAGLVVDKAGALAAKDSMFFYDSSNGIIYNITNNGILTKQLKLEKGDKINEMKFSKNSLLILDETKKCIFEVKSDINKSTINIPKEIMIFAICVIIGLVVILIINDKIK</sequence>
<dbReference type="AlphaFoldDB" id="A0A919S0C9"/>
<dbReference type="Proteomes" id="UP000679179">
    <property type="component" value="Unassembled WGS sequence"/>
</dbReference>
<gene>
    <name evidence="2" type="ORF">CPJCM30710_22100</name>
</gene>
<evidence type="ECO:0000313" key="2">
    <source>
        <dbReference type="EMBL" id="GIM29544.1"/>
    </source>
</evidence>